<gene>
    <name evidence="3" type="ORF">F4V44_15800</name>
</gene>
<organism evidence="3 4">
    <name type="scientific">Niallia endozanthoxylica</name>
    <dbReference type="NCBI Taxonomy" id="2036016"/>
    <lineage>
        <taxon>Bacteria</taxon>
        <taxon>Bacillati</taxon>
        <taxon>Bacillota</taxon>
        <taxon>Bacilli</taxon>
        <taxon>Bacillales</taxon>
        <taxon>Bacillaceae</taxon>
        <taxon>Niallia</taxon>
    </lineage>
</organism>
<keyword evidence="4" id="KW-1185">Reference proteome</keyword>
<dbReference type="Pfam" id="PF01546">
    <property type="entry name" value="Peptidase_M20"/>
    <property type="match status" value="1"/>
</dbReference>
<feature type="binding site" evidence="1">
    <location>
        <position position="95"/>
    </location>
    <ligand>
        <name>Mn(2+)</name>
        <dbReference type="ChEBI" id="CHEBI:29035"/>
        <label>2</label>
    </ligand>
</feature>
<dbReference type="NCBIfam" id="TIGR01891">
    <property type="entry name" value="amidohydrolases"/>
    <property type="match status" value="1"/>
</dbReference>
<dbReference type="GO" id="GO:0016787">
    <property type="term" value="F:hydrolase activity"/>
    <property type="evidence" value="ECO:0007669"/>
    <property type="project" value="UniProtKB-KW"/>
</dbReference>
<evidence type="ECO:0000259" key="2">
    <source>
        <dbReference type="Pfam" id="PF07687"/>
    </source>
</evidence>
<dbReference type="EMBL" id="VYKL01000025">
    <property type="protein sequence ID" value="KAA9021992.1"/>
    <property type="molecule type" value="Genomic_DNA"/>
</dbReference>
<dbReference type="Pfam" id="PF07687">
    <property type="entry name" value="M20_dimer"/>
    <property type="match status" value="1"/>
</dbReference>
<dbReference type="Gene3D" id="3.40.630.10">
    <property type="entry name" value="Zn peptidases"/>
    <property type="match status" value="1"/>
</dbReference>
<dbReference type="InterPro" id="IPR011650">
    <property type="entry name" value="Peptidase_M20_dimer"/>
</dbReference>
<protein>
    <submittedName>
        <fullName evidence="3">Amidohydrolase</fullName>
    </submittedName>
</protein>
<dbReference type="GO" id="GO:0046872">
    <property type="term" value="F:metal ion binding"/>
    <property type="evidence" value="ECO:0007669"/>
    <property type="project" value="UniProtKB-KW"/>
</dbReference>
<feature type="binding site" evidence="1">
    <location>
        <position position="153"/>
    </location>
    <ligand>
        <name>Mn(2+)</name>
        <dbReference type="ChEBI" id="CHEBI:29035"/>
        <label>2</label>
    </ligand>
</feature>
<keyword evidence="1" id="KW-0479">Metal-binding</keyword>
<dbReference type="PANTHER" id="PTHR11014">
    <property type="entry name" value="PEPTIDASE M20 FAMILY MEMBER"/>
    <property type="match status" value="1"/>
</dbReference>
<dbReference type="InterPro" id="IPR002933">
    <property type="entry name" value="Peptidase_M20"/>
</dbReference>
<keyword evidence="3" id="KW-0378">Hydrolase</keyword>
<evidence type="ECO:0000256" key="1">
    <source>
        <dbReference type="PIRSR" id="PIRSR005962-1"/>
    </source>
</evidence>
<dbReference type="Proteomes" id="UP000326671">
    <property type="component" value="Unassembled WGS sequence"/>
</dbReference>
<dbReference type="InterPro" id="IPR017439">
    <property type="entry name" value="Amidohydrolase"/>
</dbReference>
<dbReference type="OrthoDB" id="9776731at2"/>
<keyword evidence="1" id="KW-0464">Manganese</keyword>
<sequence length="373" mass="41804">MERNNLELVTKLRHELHMHPELSNEEVWTKQRLMDFIKEHTKLEIVDKGNWFYAIYHAGEGKRNLAFRADFDALPMDEVIDLPHASKFPGKAHKCGHDGHSASLAGFALEVDQKGADNNIFFLFQPAEETGDGAIQCVGFIKEHHIDEIFAYHNMSGMAFRTVNVIEGTAQFASKGMTIHMEGAPAHASQPEDGINPAFAMANIISAIPEFTASENNKGLVLCTVVQVAVGERAFGMSASKGDLLLTIRTQYEEELDKLQKNLEELAKAQAEKYGMQEVTFTYNDEFPETRNHKESIEKVRQVGKEKGMEVVEMPAAWRASEDFGHYTKAAKGAMVYIGNGEEYPPIHTYEYDFNDEIIETAVELFKGLAAVK</sequence>
<name>A0A5J5HM49_9BACI</name>
<reference evidence="3 4" key="1">
    <citation type="submission" date="2019-09" db="EMBL/GenBank/DDBJ databases">
        <title>Whole genome sequences of isolates from the Mars Exploration Rovers.</title>
        <authorList>
            <person name="Seuylemezian A."/>
            <person name="Vaishampayan P."/>
        </authorList>
    </citation>
    <scope>NUCLEOTIDE SEQUENCE [LARGE SCALE GENOMIC DNA]</scope>
    <source>
        <strain evidence="3 4">MER_TA_151</strain>
    </source>
</reference>
<dbReference type="SUPFAM" id="SSF53187">
    <property type="entry name" value="Zn-dependent exopeptidases"/>
    <property type="match status" value="1"/>
</dbReference>
<dbReference type="PIRSF" id="PIRSF005962">
    <property type="entry name" value="Pept_M20D_amidohydro"/>
    <property type="match status" value="1"/>
</dbReference>
<feature type="binding site" evidence="1">
    <location>
        <position position="129"/>
    </location>
    <ligand>
        <name>Mn(2+)</name>
        <dbReference type="ChEBI" id="CHEBI:29035"/>
        <label>2</label>
    </ligand>
</feature>
<dbReference type="InterPro" id="IPR036264">
    <property type="entry name" value="Bact_exopeptidase_dim_dom"/>
</dbReference>
<dbReference type="RefSeq" id="WP_150440987.1">
    <property type="nucleotide sequence ID" value="NZ_VYKL01000025.1"/>
</dbReference>
<dbReference type="AlphaFoldDB" id="A0A5J5HM49"/>
<feature type="binding site" evidence="1">
    <location>
        <position position="348"/>
    </location>
    <ligand>
        <name>Mn(2+)</name>
        <dbReference type="ChEBI" id="CHEBI:29035"/>
        <label>2</label>
    </ligand>
</feature>
<dbReference type="PANTHER" id="PTHR11014:SF169">
    <property type="entry name" value="CLAN MH, FAMILY M20, PEPTIDASE T-LIKE METALLOPEPTIDASE"/>
    <property type="match status" value="1"/>
</dbReference>
<feature type="domain" description="Peptidase M20 dimerisation" evidence="2">
    <location>
        <begin position="170"/>
        <end position="274"/>
    </location>
</feature>
<evidence type="ECO:0000313" key="4">
    <source>
        <dbReference type="Proteomes" id="UP000326671"/>
    </source>
</evidence>
<comment type="caution">
    <text evidence="3">The sequence shown here is derived from an EMBL/GenBank/DDBJ whole genome shotgun (WGS) entry which is preliminary data.</text>
</comment>
<proteinExistence type="predicted"/>
<feature type="binding site" evidence="1">
    <location>
        <position position="97"/>
    </location>
    <ligand>
        <name>Mn(2+)</name>
        <dbReference type="ChEBI" id="CHEBI:29035"/>
        <label>2</label>
    </ligand>
</feature>
<dbReference type="Gene3D" id="3.30.70.360">
    <property type="match status" value="1"/>
</dbReference>
<accession>A0A5J5HM49</accession>
<comment type="cofactor">
    <cofactor evidence="1">
        <name>Mn(2+)</name>
        <dbReference type="ChEBI" id="CHEBI:29035"/>
    </cofactor>
    <text evidence="1">The Mn(2+) ion enhances activity.</text>
</comment>
<evidence type="ECO:0000313" key="3">
    <source>
        <dbReference type="EMBL" id="KAA9021992.1"/>
    </source>
</evidence>
<dbReference type="SUPFAM" id="SSF55031">
    <property type="entry name" value="Bacterial exopeptidase dimerisation domain"/>
    <property type="match status" value="1"/>
</dbReference>